<dbReference type="Gene3D" id="4.10.1000.10">
    <property type="entry name" value="Zinc finger, CCCH-type"/>
    <property type="match status" value="1"/>
</dbReference>
<feature type="compositionally biased region" description="Basic and acidic residues" evidence="3">
    <location>
        <begin position="66"/>
        <end position="91"/>
    </location>
</feature>
<reference evidence="7" key="1">
    <citation type="journal article" date="2018" name="Gigascience">
        <title>Genome assembly of the Pink Ipe (Handroanthus impetiginosus, Bignoniaceae), a highly valued, ecologically keystone Neotropical timber forest tree.</title>
        <authorList>
            <person name="Silva-Junior O.B."/>
            <person name="Grattapaglia D."/>
            <person name="Novaes E."/>
            <person name="Collevatti R.G."/>
        </authorList>
    </citation>
    <scope>NUCLEOTIDE SEQUENCE [LARGE SCALE GENOMIC DNA]</scope>
    <source>
        <strain evidence="7">cv. UFG-1</strain>
    </source>
</reference>
<feature type="region of interest" description="Disordered" evidence="3">
    <location>
        <begin position="54"/>
        <end position="112"/>
    </location>
</feature>
<feature type="zinc finger region" description="C3H1-type" evidence="1">
    <location>
        <begin position="6"/>
        <end position="32"/>
    </location>
</feature>
<evidence type="ECO:0000256" key="3">
    <source>
        <dbReference type="SAM" id="MobiDB-lite"/>
    </source>
</evidence>
<sequence length="483" mass="54968">MVEKKLYKTKLCMLYQRGRCSRQFCNFAHGSAELRRSFDGRQEYREGRDLRERLDRMRSPLHKSPGRGDAKVRHSSHGDSPRSIGKRIDRNNRKRKHLDGHSDYSGRMSDGTLSDTRIRIDEQLREMQSEMKMLESDKRQLEIYVEDMEKEADTLTLKLQELEKQLSKEKEECKRNNVNISSHKSQQFSMNLFLYMMMLNPLGYLGVRHLFFSRPLFTFSIWSTLFSRFTNKIKKFIKAHNRHLQLQDELKRSQAQLQKLGEQLDLDTAGPGNEDDSKMNTTSDDVTGGYAVSPLNEGQMNSSPQRKRSRVVQEAYDASNQVNPVGGRTEIGKNRVEKFSRQSGNHDQLSNSRKPDTGGDAYSEHGSLTYEDKSKRGINLPADISSADKYKACETGPPLPSTGIAAHAMDEDVEVVETDDKSQRVGASSTGAETETSFKTSRLPFLPPPPPPIPQNVYSQYKGDDEKVDIDGVDEDTVEVDIV</sequence>
<dbReference type="InterPro" id="IPR000571">
    <property type="entry name" value="Znf_CCCH"/>
</dbReference>
<feature type="transmembrane region" description="Helical" evidence="4">
    <location>
        <begin position="192"/>
        <end position="211"/>
    </location>
</feature>
<keyword evidence="7" id="KW-1185">Reference proteome</keyword>
<protein>
    <recommendedName>
        <fullName evidence="5">C3H1-type domain-containing protein</fullName>
    </recommendedName>
</protein>
<dbReference type="AlphaFoldDB" id="A0A2G9HLC7"/>
<dbReference type="PROSITE" id="PS50103">
    <property type="entry name" value="ZF_C3H1"/>
    <property type="match status" value="1"/>
</dbReference>
<evidence type="ECO:0000256" key="1">
    <source>
        <dbReference type="PROSITE-ProRule" id="PRU00723"/>
    </source>
</evidence>
<dbReference type="Proteomes" id="UP000231279">
    <property type="component" value="Unassembled WGS sequence"/>
</dbReference>
<feature type="compositionally biased region" description="Basic and acidic residues" evidence="3">
    <location>
        <begin position="330"/>
        <end position="340"/>
    </location>
</feature>
<dbReference type="InterPro" id="IPR045868">
    <property type="entry name" value="Znf_C3H13/40"/>
</dbReference>
<dbReference type="EMBL" id="NKXS01001473">
    <property type="protein sequence ID" value="PIN18329.1"/>
    <property type="molecule type" value="Genomic_DNA"/>
</dbReference>
<keyword evidence="4" id="KW-0812">Transmembrane</keyword>
<dbReference type="PANTHER" id="PTHR38160:SF1">
    <property type="entry name" value="ZINC FINGER CCCH DOMAIN-CONTAINING PROTEIN 40"/>
    <property type="match status" value="1"/>
</dbReference>
<evidence type="ECO:0000313" key="6">
    <source>
        <dbReference type="EMBL" id="PIN18329.1"/>
    </source>
</evidence>
<feature type="compositionally biased region" description="Pro residues" evidence="3">
    <location>
        <begin position="445"/>
        <end position="454"/>
    </location>
</feature>
<comment type="caution">
    <text evidence="6">The sequence shown here is derived from an EMBL/GenBank/DDBJ whole genome shotgun (WGS) entry which is preliminary data.</text>
</comment>
<feature type="region of interest" description="Disordered" evidence="3">
    <location>
        <begin position="414"/>
        <end position="459"/>
    </location>
</feature>
<feature type="compositionally biased region" description="Polar residues" evidence="3">
    <location>
        <begin position="341"/>
        <end position="352"/>
    </location>
</feature>
<name>A0A2G9HLC7_9LAMI</name>
<dbReference type="OrthoDB" id="665283at2759"/>
<evidence type="ECO:0000313" key="7">
    <source>
        <dbReference type="Proteomes" id="UP000231279"/>
    </source>
</evidence>
<evidence type="ECO:0000256" key="4">
    <source>
        <dbReference type="SAM" id="Phobius"/>
    </source>
</evidence>
<keyword evidence="4" id="KW-1133">Transmembrane helix</keyword>
<evidence type="ECO:0000259" key="5">
    <source>
        <dbReference type="PROSITE" id="PS50103"/>
    </source>
</evidence>
<keyword evidence="1" id="KW-0479">Metal-binding</keyword>
<dbReference type="GO" id="GO:0008270">
    <property type="term" value="F:zinc ion binding"/>
    <property type="evidence" value="ECO:0007669"/>
    <property type="project" value="UniProtKB-KW"/>
</dbReference>
<accession>A0A2G9HLC7</accession>
<keyword evidence="1" id="KW-0862">Zinc</keyword>
<organism evidence="6 7">
    <name type="scientific">Handroanthus impetiginosus</name>
    <dbReference type="NCBI Taxonomy" id="429701"/>
    <lineage>
        <taxon>Eukaryota</taxon>
        <taxon>Viridiplantae</taxon>
        <taxon>Streptophyta</taxon>
        <taxon>Embryophyta</taxon>
        <taxon>Tracheophyta</taxon>
        <taxon>Spermatophyta</taxon>
        <taxon>Magnoliopsida</taxon>
        <taxon>eudicotyledons</taxon>
        <taxon>Gunneridae</taxon>
        <taxon>Pentapetalae</taxon>
        <taxon>asterids</taxon>
        <taxon>lamiids</taxon>
        <taxon>Lamiales</taxon>
        <taxon>Bignoniaceae</taxon>
        <taxon>Crescentiina</taxon>
        <taxon>Tabebuia alliance</taxon>
        <taxon>Handroanthus</taxon>
    </lineage>
</organism>
<feature type="coiled-coil region" evidence="2">
    <location>
        <begin position="117"/>
        <end position="179"/>
    </location>
</feature>
<feature type="region of interest" description="Disordered" evidence="3">
    <location>
        <begin position="262"/>
        <end position="374"/>
    </location>
</feature>
<evidence type="ECO:0000256" key="2">
    <source>
        <dbReference type="SAM" id="Coils"/>
    </source>
</evidence>
<proteinExistence type="predicted"/>
<keyword evidence="4" id="KW-0472">Membrane</keyword>
<dbReference type="STRING" id="429701.A0A2G9HLC7"/>
<keyword evidence="2" id="KW-0175">Coiled coil</keyword>
<gene>
    <name evidence="6" type="ORF">CDL12_08989</name>
</gene>
<feature type="domain" description="C3H1-type" evidence="5">
    <location>
        <begin position="6"/>
        <end position="32"/>
    </location>
</feature>
<dbReference type="PANTHER" id="PTHR38160">
    <property type="entry name" value="ZINC FINGER CCCH DOMAIN-CONTAINING PROTEIN 40"/>
    <property type="match status" value="1"/>
</dbReference>
<keyword evidence="1" id="KW-0863">Zinc-finger</keyword>
<feature type="compositionally biased region" description="Polar residues" evidence="3">
    <location>
        <begin position="425"/>
        <end position="440"/>
    </location>
</feature>